<dbReference type="Proteomes" id="UP000181661">
    <property type="component" value="Unassembled WGS sequence"/>
</dbReference>
<evidence type="ECO:0000313" key="3">
    <source>
        <dbReference type="EMBL" id="OIN53452.1"/>
    </source>
</evidence>
<organism evidence="3 5">
    <name type="scientific">Pseudomonas costantinii</name>
    <dbReference type="NCBI Taxonomy" id="168469"/>
    <lineage>
        <taxon>Bacteria</taxon>
        <taxon>Pseudomonadati</taxon>
        <taxon>Pseudomonadota</taxon>
        <taxon>Gammaproteobacteria</taxon>
        <taxon>Pseudomonadales</taxon>
        <taxon>Pseudomonadaceae</taxon>
        <taxon>Pseudomonas</taxon>
    </lineage>
</organism>
<name>A0A1S2V400_9PSED</name>
<evidence type="ECO:0000259" key="2">
    <source>
        <dbReference type="Pfam" id="PF07007"/>
    </source>
</evidence>
<proteinExistence type="predicted"/>
<comment type="caution">
    <text evidence="3">The sequence shown here is derived from an EMBL/GenBank/DDBJ whole genome shotgun (WGS) entry which is preliminary data.</text>
</comment>
<keyword evidence="1" id="KW-0732">Signal</keyword>
<feature type="signal peptide" evidence="1">
    <location>
        <begin position="1"/>
        <end position="27"/>
    </location>
</feature>
<dbReference type="GO" id="GO:0005576">
    <property type="term" value="C:extracellular region"/>
    <property type="evidence" value="ECO:0007669"/>
    <property type="project" value="TreeGrafter"/>
</dbReference>
<reference evidence="3 5" key="1">
    <citation type="submission" date="2016-08" db="EMBL/GenBank/DDBJ databases">
        <title>Draft genome sequence of Pseudomonas costantinii LMG 22119, type strain isolated from cultivated mushroom (Agaricus bisporus) sporophores.</title>
        <authorList>
            <person name="Tambong J.T."/>
        </authorList>
    </citation>
    <scope>NUCLEOTIDE SEQUENCE [LARGE SCALE GENOMIC DNA]</scope>
    <source>
        <strain evidence="3 5">LMG 22119</strain>
    </source>
</reference>
<feature type="chain" id="PRO_5010363088" description="Lysozyme inhibitor LprI-like N-terminal domain-containing protein" evidence="1">
    <location>
        <begin position="28"/>
        <end position="394"/>
    </location>
</feature>
<evidence type="ECO:0000313" key="6">
    <source>
        <dbReference type="Proteomes" id="UP000182179"/>
    </source>
</evidence>
<dbReference type="EMBL" id="FNTS01000002">
    <property type="protein sequence ID" value="SED32120.1"/>
    <property type="molecule type" value="Genomic_DNA"/>
</dbReference>
<dbReference type="PANTHER" id="PTHR37549:SF1">
    <property type="entry name" value="LIPOPROTEIN LPRI"/>
    <property type="match status" value="1"/>
</dbReference>
<dbReference type="AlphaFoldDB" id="A0A1S2V400"/>
<reference evidence="4 6" key="2">
    <citation type="submission" date="2016-10" db="EMBL/GenBank/DDBJ databases">
        <authorList>
            <person name="Varghese N."/>
            <person name="Submissions S."/>
        </authorList>
    </citation>
    <scope>NUCLEOTIDE SEQUENCE [LARGE SCALE GENOMIC DNA]</scope>
    <source>
        <strain evidence="4 6">BS2773</strain>
    </source>
</reference>
<protein>
    <recommendedName>
        <fullName evidence="2">Lysozyme inhibitor LprI-like N-terminal domain-containing protein</fullName>
    </recommendedName>
</protein>
<gene>
    <name evidence="3" type="ORF">BFL40_10215</name>
    <name evidence="4" type="ORF">SAMN04515675_0695</name>
</gene>
<dbReference type="PANTHER" id="PTHR37549">
    <property type="entry name" value="LIPOPROTEIN LPRI"/>
    <property type="match status" value="1"/>
</dbReference>
<dbReference type="OrthoDB" id="5957809at2"/>
<sequence>MDCFVKKRSSLIGIVGVLLSIGSPAWAASFDCKKATTPVEQTLCGNAELSRLDTLLDEHYRRALGKLQGAPREALRNDQRAWLKIRNACGSDINCLQPVLSQRLVEVAKLTQPDTAELDTIIASIPNRPADAAQGLRRYPMSELAAAWLVYLQRFEPASGVTAQEAEENRRRVLAVLKTDSFPWDIFQDLEADSNVSRDRVTLTLLRMMIERAQYEFFADQRAYVHCFVFSRHGEDAYAAFGPLYGSTRDTFAPVCAPQGDLFKQPAWQQLDAGFAPAISIASGNTGTIRFASYADWNVLSLRATVSPRDFLKAQEHAEDPEPAIRSWSDEALWPKTARRQALAAIDPARQATAAWLQRERGFSVDDAQVAAREIVRQWLAKRLDFIGDFGGDR</sequence>
<accession>A0A1S2V400</accession>
<feature type="domain" description="Lysozyme inhibitor LprI-like N-terminal" evidence="2">
    <location>
        <begin position="32"/>
        <end position="91"/>
    </location>
</feature>
<dbReference type="InterPro" id="IPR052755">
    <property type="entry name" value="Lysozyme_Inhibitor_LprI"/>
</dbReference>
<dbReference type="Proteomes" id="UP000182179">
    <property type="component" value="Unassembled WGS sequence"/>
</dbReference>
<dbReference type="EMBL" id="MDDR01000018">
    <property type="protein sequence ID" value="OIN53452.1"/>
    <property type="molecule type" value="Genomic_DNA"/>
</dbReference>
<dbReference type="Gene3D" id="1.20.1270.180">
    <property type="match status" value="1"/>
</dbReference>
<evidence type="ECO:0000313" key="5">
    <source>
        <dbReference type="Proteomes" id="UP000181661"/>
    </source>
</evidence>
<dbReference type="InterPro" id="IPR009739">
    <property type="entry name" value="LprI-like_N"/>
</dbReference>
<keyword evidence="6" id="KW-1185">Reference proteome</keyword>
<evidence type="ECO:0000256" key="1">
    <source>
        <dbReference type="SAM" id="SignalP"/>
    </source>
</evidence>
<evidence type="ECO:0000313" key="4">
    <source>
        <dbReference type="EMBL" id="SED32120.1"/>
    </source>
</evidence>
<dbReference type="Pfam" id="PF07007">
    <property type="entry name" value="LprI"/>
    <property type="match status" value="1"/>
</dbReference>